<feature type="domain" description="GST C-terminal" evidence="2">
    <location>
        <begin position="87"/>
        <end position="206"/>
    </location>
</feature>
<dbReference type="Pfam" id="PF00043">
    <property type="entry name" value="GST_C"/>
    <property type="match status" value="1"/>
</dbReference>
<sequence length="206" mass="22487">MKLYYAPGACSLASHIVAREAGIEIALEKVDTRTKRTEADRDFLAINPKGYVPALELVDGEVLTEGAAILQYLADSKPDAGLAPAHGTLARSRLHEALSYVSSELHKSYTPLFNPATSEEVREERKAYLVKRYSLLDQVLADQPFLLGEDFSVADAYLFTVTQWAGYVSLDLSDFQALDAFQARVRSRPAVQAALQAEGLVPAKAA</sequence>
<dbReference type="InterPro" id="IPR010987">
    <property type="entry name" value="Glutathione-S-Trfase_C-like"/>
</dbReference>
<comment type="caution">
    <text evidence="3">The sequence shown here is derived from an EMBL/GenBank/DDBJ whole genome shotgun (WGS) entry which is preliminary data.</text>
</comment>
<dbReference type="NCBIfam" id="NF007831">
    <property type="entry name" value="PRK10542.1"/>
    <property type="match status" value="1"/>
</dbReference>
<keyword evidence="3" id="KW-0808">Transferase</keyword>
<dbReference type="InterPro" id="IPR040079">
    <property type="entry name" value="Glutathione_S-Trfase"/>
</dbReference>
<dbReference type="PANTHER" id="PTHR44051">
    <property type="entry name" value="GLUTATHIONE S-TRANSFERASE-RELATED"/>
    <property type="match status" value="1"/>
</dbReference>
<dbReference type="CDD" id="cd03057">
    <property type="entry name" value="GST_N_Beta"/>
    <property type="match status" value="1"/>
</dbReference>
<dbReference type="EMBL" id="AVPU01000008">
    <property type="protein sequence ID" value="KGM54957.1"/>
    <property type="molecule type" value="Genomic_DNA"/>
</dbReference>
<dbReference type="SFLD" id="SFLDG01150">
    <property type="entry name" value="Main.1:_Beta-like"/>
    <property type="match status" value="1"/>
</dbReference>
<dbReference type="Proteomes" id="UP000029998">
    <property type="component" value="Unassembled WGS sequence"/>
</dbReference>
<evidence type="ECO:0000259" key="1">
    <source>
        <dbReference type="PROSITE" id="PS50404"/>
    </source>
</evidence>
<dbReference type="InterPro" id="IPR036249">
    <property type="entry name" value="Thioredoxin-like_sf"/>
</dbReference>
<dbReference type="PANTHER" id="PTHR44051:SF8">
    <property type="entry name" value="GLUTATHIONE S-TRANSFERASE GSTA"/>
    <property type="match status" value="1"/>
</dbReference>
<gene>
    <name evidence="3" type="ORF">N800_01370</name>
</gene>
<evidence type="ECO:0000313" key="3">
    <source>
        <dbReference type="EMBL" id="KGM54957.1"/>
    </source>
</evidence>
<dbReference type="SUPFAM" id="SSF52833">
    <property type="entry name" value="Thioredoxin-like"/>
    <property type="match status" value="1"/>
</dbReference>
<dbReference type="CDD" id="cd03188">
    <property type="entry name" value="GST_C_Beta"/>
    <property type="match status" value="1"/>
</dbReference>
<dbReference type="Gene3D" id="1.20.1050.10">
    <property type="match status" value="1"/>
</dbReference>
<evidence type="ECO:0000313" key="4">
    <source>
        <dbReference type="Proteomes" id="UP000029998"/>
    </source>
</evidence>
<name>A0A0A0F0L9_9GAMM</name>
<dbReference type="GO" id="GO:0016740">
    <property type="term" value="F:transferase activity"/>
    <property type="evidence" value="ECO:0007669"/>
    <property type="project" value="UniProtKB-KW"/>
</dbReference>
<accession>A0A0A0F0L9</accession>
<evidence type="ECO:0000259" key="2">
    <source>
        <dbReference type="PROSITE" id="PS50405"/>
    </source>
</evidence>
<reference evidence="3 4" key="1">
    <citation type="submission" date="2013-08" db="EMBL/GenBank/DDBJ databases">
        <title>Genome sequencing of Lysobacter.</title>
        <authorList>
            <person name="Zhang S."/>
            <person name="Wang G."/>
        </authorList>
    </citation>
    <scope>NUCLEOTIDE SEQUENCE [LARGE SCALE GENOMIC DNA]</scope>
    <source>
        <strain evidence="3 4">GH1-9</strain>
    </source>
</reference>
<dbReference type="SFLD" id="SFLDG00358">
    <property type="entry name" value="Main_(cytGST)"/>
    <property type="match status" value="1"/>
</dbReference>
<dbReference type="STRING" id="1385517.N800_01370"/>
<dbReference type="eggNOG" id="COG0625">
    <property type="taxonomic scope" value="Bacteria"/>
</dbReference>
<dbReference type="RefSeq" id="WP_036136125.1">
    <property type="nucleotide sequence ID" value="NZ_AVPU01000008.1"/>
</dbReference>
<dbReference type="SUPFAM" id="SSF47616">
    <property type="entry name" value="GST C-terminal domain-like"/>
    <property type="match status" value="1"/>
</dbReference>
<dbReference type="Gene3D" id="3.40.30.10">
    <property type="entry name" value="Glutaredoxin"/>
    <property type="match status" value="1"/>
</dbReference>
<organism evidence="3 4">
    <name type="scientific">Lysobacter daejeonensis GH1-9</name>
    <dbReference type="NCBI Taxonomy" id="1385517"/>
    <lineage>
        <taxon>Bacteria</taxon>
        <taxon>Pseudomonadati</taxon>
        <taxon>Pseudomonadota</taxon>
        <taxon>Gammaproteobacteria</taxon>
        <taxon>Lysobacterales</taxon>
        <taxon>Lysobacteraceae</taxon>
        <taxon>Aerolutibacter</taxon>
    </lineage>
</organism>
<proteinExistence type="predicted"/>
<dbReference type="Pfam" id="PF13409">
    <property type="entry name" value="GST_N_2"/>
    <property type="match status" value="1"/>
</dbReference>
<dbReference type="InterPro" id="IPR004045">
    <property type="entry name" value="Glutathione_S-Trfase_N"/>
</dbReference>
<dbReference type="InterPro" id="IPR004046">
    <property type="entry name" value="GST_C"/>
</dbReference>
<dbReference type="SFLD" id="SFLDS00019">
    <property type="entry name" value="Glutathione_Transferase_(cytos"/>
    <property type="match status" value="1"/>
</dbReference>
<dbReference type="AlphaFoldDB" id="A0A0A0F0L9"/>
<dbReference type="PROSITE" id="PS50404">
    <property type="entry name" value="GST_NTER"/>
    <property type="match status" value="1"/>
</dbReference>
<protein>
    <submittedName>
        <fullName evidence="3">Glutathione S-transferase</fullName>
    </submittedName>
</protein>
<feature type="domain" description="GST N-terminal" evidence="1">
    <location>
        <begin position="1"/>
        <end position="81"/>
    </location>
</feature>
<dbReference type="InterPro" id="IPR036282">
    <property type="entry name" value="Glutathione-S-Trfase_C_sf"/>
</dbReference>
<keyword evidence="4" id="KW-1185">Reference proteome</keyword>
<dbReference type="OrthoDB" id="8772754at2"/>
<dbReference type="PROSITE" id="PS50405">
    <property type="entry name" value="GST_CTER"/>
    <property type="match status" value="1"/>
</dbReference>